<dbReference type="SUPFAM" id="SSF52343">
    <property type="entry name" value="Ferredoxin reductase-like, C-terminal NADP-linked domain"/>
    <property type="match status" value="1"/>
</dbReference>
<keyword evidence="3" id="KW-0001">2Fe-2S</keyword>
<evidence type="ECO:0000259" key="8">
    <source>
        <dbReference type="PROSITE" id="PS51085"/>
    </source>
</evidence>
<reference evidence="10" key="1">
    <citation type="submission" date="2020-10" db="EMBL/GenBank/DDBJ databases">
        <title>Diversity and distribution of actinomycetes associated with coral in the coast of Hainan.</title>
        <authorList>
            <person name="Li F."/>
        </authorList>
    </citation>
    <scope>NUCLEOTIDE SEQUENCE</scope>
    <source>
        <strain evidence="10">HNM0983</strain>
    </source>
</reference>
<proteinExistence type="predicted"/>
<keyword evidence="11" id="KW-1185">Reference proteome</keyword>
<dbReference type="PANTHER" id="PTHR47354">
    <property type="entry name" value="NADH OXIDOREDUCTASE HCR"/>
    <property type="match status" value="1"/>
</dbReference>
<dbReference type="Proteomes" id="UP000598360">
    <property type="component" value="Unassembled WGS sequence"/>
</dbReference>
<dbReference type="GO" id="GO:0016491">
    <property type="term" value="F:oxidoreductase activity"/>
    <property type="evidence" value="ECO:0007669"/>
    <property type="project" value="UniProtKB-KW"/>
</dbReference>
<dbReference type="CDD" id="cd06185">
    <property type="entry name" value="PDR_like"/>
    <property type="match status" value="1"/>
</dbReference>
<dbReference type="PROSITE" id="PS51384">
    <property type="entry name" value="FAD_FR"/>
    <property type="match status" value="1"/>
</dbReference>
<keyword evidence="7" id="KW-0411">Iron-sulfur</keyword>
<dbReference type="InterPro" id="IPR050415">
    <property type="entry name" value="MRET"/>
</dbReference>
<dbReference type="InterPro" id="IPR006058">
    <property type="entry name" value="2Fe2S_fd_BS"/>
</dbReference>
<dbReference type="Gene3D" id="3.40.50.80">
    <property type="entry name" value="Nucleotide-binding domain of ferredoxin-NADP reductase (FNR) module"/>
    <property type="match status" value="1"/>
</dbReference>
<evidence type="ECO:0000313" key="10">
    <source>
        <dbReference type="EMBL" id="MBE9372963.1"/>
    </source>
</evidence>
<dbReference type="CDD" id="cd00207">
    <property type="entry name" value="fer2"/>
    <property type="match status" value="1"/>
</dbReference>
<sequence length="357" mass="38823">MTGKLGLPADLYGRRRADRSMRVLRALIGGTEWIRNYRAGRRHPVTPVDRDLAVLVDEVREVAADVVALRLRAAGGGPLPAWQPGAHVDVLLPSGRMRQYSLCGDPADRGHYRIAVRRLADGGGGSREVHGLRPGDRLTLRGPRNAFPFATAERYLFLAGGIGITPILPMVRAAAARGADWRLVHTGRTRESMPFAAELARLDPQRVWIRPDTEYGIPASGAELLEHAPSGASVYCCGPVPMITGVRIDLPGADVGALHFERFSEPPVTGGAAFGVQLARSGIDLQVPADRSALSVIRERLPQVAYSCRQGFCGTCRVRVLSGEVEHRDHVLTDEEREQEMMICVSRSAGGRVRLDL</sequence>
<dbReference type="Pfam" id="PF00175">
    <property type="entry name" value="NAD_binding_1"/>
    <property type="match status" value="1"/>
</dbReference>
<evidence type="ECO:0000256" key="5">
    <source>
        <dbReference type="ARBA" id="ARBA00023002"/>
    </source>
</evidence>
<accession>A0A929B852</accession>
<dbReference type="EMBL" id="JADEYC010000002">
    <property type="protein sequence ID" value="MBE9372963.1"/>
    <property type="molecule type" value="Genomic_DNA"/>
</dbReference>
<dbReference type="InterPro" id="IPR008333">
    <property type="entry name" value="Cbr1-like_FAD-bd_dom"/>
</dbReference>
<feature type="domain" description="2Fe-2S ferredoxin-type" evidence="8">
    <location>
        <begin position="274"/>
        <end position="357"/>
    </location>
</feature>
<keyword evidence="6" id="KW-0408">Iron</keyword>
<feature type="domain" description="FAD-binding FR-type" evidence="9">
    <location>
        <begin position="49"/>
        <end position="150"/>
    </location>
</feature>
<dbReference type="InterPro" id="IPR001433">
    <property type="entry name" value="OxRdtase_FAD/NAD-bd"/>
</dbReference>
<keyword evidence="4" id="KW-0479">Metal-binding</keyword>
<evidence type="ECO:0000259" key="9">
    <source>
        <dbReference type="PROSITE" id="PS51384"/>
    </source>
</evidence>
<evidence type="ECO:0000256" key="4">
    <source>
        <dbReference type="ARBA" id="ARBA00022723"/>
    </source>
</evidence>
<dbReference type="Gene3D" id="3.10.20.30">
    <property type="match status" value="1"/>
</dbReference>
<dbReference type="Gene3D" id="2.40.30.10">
    <property type="entry name" value="Translation factors"/>
    <property type="match status" value="1"/>
</dbReference>
<comment type="caution">
    <text evidence="10">The sequence shown here is derived from an EMBL/GenBank/DDBJ whole genome shotgun (WGS) entry which is preliminary data.</text>
</comment>
<dbReference type="PROSITE" id="PS51085">
    <property type="entry name" value="2FE2S_FER_2"/>
    <property type="match status" value="1"/>
</dbReference>
<dbReference type="RefSeq" id="WP_193926424.1">
    <property type="nucleotide sequence ID" value="NZ_JADEYC010000002.1"/>
</dbReference>
<dbReference type="SUPFAM" id="SSF54292">
    <property type="entry name" value="2Fe-2S ferredoxin-like"/>
    <property type="match status" value="1"/>
</dbReference>
<gene>
    <name evidence="10" type="ORF">IQ251_00740</name>
</gene>
<dbReference type="PRINTS" id="PR00409">
    <property type="entry name" value="PHDIOXRDTASE"/>
</dbReference>
<name>A0A929B852_9PSEU</name>
<protein>
    <submittedName>
        <fullName evidence="10">Oxidoreductase</fullName>
    </submittedName>
</protein>
<keyword evidence="2" id="KW-0285">Flavoprotein</keyword>
<organism evidence="10 11">
    <name type="scientific">Saccharopolyspora montiporae</name>
    <dbReference type="NCBI Taxonomy" id="2781240"/>
    <lineage>
        <taxon>Bacteria</taxon>
        <taxon>Bacillati</taxon>
        <taxon>Actinomycetota</taxon>
        <taxon>Actinomycetes</taxon>
        <taxon>Pseudonocardiales</taxon>
        <taxon>Pseudonocardiaceae</taxon>
        <taxon>Saccharopolyspora</taxon>
    </lineage>
</organism>
<evidence type="ECO:0000256" key="6">
    <source>
        <dbReference type="ARBA" id="ARBA00023004"/>
    </source>
</evidence>
<dbReference type="SUPFAM" id="SSF63380">
    <property type="entry name" value="Riboflavin synthase domain-like"/>
    <property type="match status" value="1"/>
</dbReference>
<evidence type="ECO:0000256" key="2">
    <source>
        <dbReference type="ARBA" id="ARBA00022630"/>
    </source>
</evidence>
<dbReference type="InterPro" id="IPR036010">
    <property type="entry name" value="2Fe-2S_ferredoxin-like_sf"/>
</dbReference>
<comment type="cofactor">
    <cofactor evidence="1">
        <name>FAD</name>
        <dbReference type="ChEBI" id="CHEBI:57692"/>
    </cofactor>
</comment>
<dbReference type="InterPro" id="IPR017938">
    <property type="entry name" value="Riboflavin_synthase-like_b-brl"/>
</dbReference>
<dbReference type="PANTHER" id="PTHR47354:SF1">
    <property type="entry name" value="CARNITINE MONOOXYGENASE REDUCTASE SUBUNIT"/>
    <property type="match status" value="1"/>
</dbReference>
<dbReference type="InterPro" id="IPR039261">
    <property type="entry name" value="FNR_nucleotide-bd"/>
</dbReference>
<evidence type="ECO:0000313" key="11">
    <source>
        <dbReference type="Proteomes" id="UP000598360"/>
    </source>
</evidence>
<dbReference type="Pfam" id="PF00970">
    <property type="entry name" value="FAD_binding_6"/>
    <property type="match status" value="1"/>
</dbReference>
<dbReference type="PROSITE" id="PS00197">
    <property type="entry name" value="2FE2S_FER_1"/>
    <property type="match status" value="1"/>
</dbReference>
<dbReference type="GO" id="GO:0046872">
    <property type="term" value="F:metal ion binding"/>
    <property type="evidence" value="ECO:0007669"/>
    <property type="project" value="UniProtKB-KW"/>
</dbReference>
<evidence type="ECO:0000256" key="3">
    <source>
        <dbReference type="ARBA" id="ARBA00022714"/>
    </source>
</evidence>
<evidence type="ECO:0000256" key="1">
    <source>
        <dbReference type="ARBA" id="ARBA00001974"/>
    </source>
</evidence>
<evidence type="ECO:0000256" key="7">
    <source>
        <dbReference type="ARBA" id="ARBA00023014"/>
    </source>
</evidence>
<dbReference type="GO" id="GO:0051537">
    <property type="term" value="F:2 iron, 2 sulfur cluster binding"/>
    <property type="evidence" value="ECO:0007669"/>
    <property type="project" value="UniProtKB-KW"/>
</dbReference>
<dbReference type="AlphaFoldDB" id="A0A929B852"/>
<dbReference type="InterPro" id="IPR017927">
    <property type="entry name" value="FAD-bd_FR_type"/>
</dbReference>
<dbReference type="Pfam" id="PF00111">
    <property type="entry name" value="Fer2"/>
    <property type="match status" value="1"/>
</dbReference>
<keyword evidence="5" id="KW-0560">Oxidoreductase</keyword>
<dbReference type="InterPro" id="IPR012675">
    <property type="entry name" value="Beta-grasp_dom_sf"/>
</dbReference>
<dbReference type="InterPro" id="IPR001041">
    <property type="entry name" value="2Fe-2S_ferredoxin-type"/>
</dbReference>